<reference evidence="1 2" key="1">
    <citation type="submission" date="2016-01" db="EMBL/GenBank/DDBJ databases">
        <title>The draft genome sequence of Aquimarina sp. RZW4-3-2.</title>
        <authorList>
            <person name="Wang Y."/>
        </authorList>
    </citation>
    <scope>NUCLEOTIDE SEQUENCE [LARGE SCALE GENOMIC DNA]</scope>
    <source>
        <strain evidence="1 2">RZW4-3-2</strain>
    </source>
</reference>
<accession>A0A163BYV0</accession>
<organism evidence="1 2">
    <name type="scientific">Aquimarina aggregata</name>
    <dbReference type="NCBI Taxonomy" id="1642818"/>
    <lineage>
        <taxon>Bacteria</taxon>
        <taxon>Pseudomonadati</taxon>
        <taxon>Bacteroidota</taxon>
        <taxon>Flavobacteriia</taxon>
        <taxon>Flavobacteriales</taxon>
        <taxon>Flavobacteriaceae</taxon>
        <taxon>Aquimarina</taxon>
    </lineage>
</organism>
<keyword evidence="2" id="KW-1185">Reference proteome</keyword>
<sequence>MKYKLICPICVPDPTKGVAAVTAEGDINNDFIAVCKCSKEHVSICFQEDYRFEFLYYSAIQSMVSGNLSESVLSFSAALERVFELFIKVNLINYKIPYEDIKKYWKELGLSERQYGAFCTLYFMIAKKEWRENGNMKNFRNKIVHKGYIATTKEVEKYASYIVDKINDVTVWLIENLRDSLLIYEQIIKEERLLKVKELCKRHKVDFYCWTHGENTLFFFDQNNKHMRLDFNQIMINWNNLPPLTDKQKLYKVQNIVKFK</sequence>
<name>A0A163BYV0_9FLAO</name>
<proteinExistence type="predicted"/>
<dbReference type="RefSeq" id="WP_066308696.1">
    <property type="nucleotide sequence ID" value="NZ_LQRT01000002.1"/>
</dbReference>
<dbReference type="OrthoDB" id="9110500at2"/>
<dbReference type="Proteomes" id="UP000076715">
    <property type="component" value="Unassembled WGS sequence"/>
</dbReference>
<evidence type="ECO:0000313" key="2">
    <source>
        <dbReference type="Proteomes" id="UP000076715"/>
    </source>
</evidence>
<protein>
    <submittedName>
        <fullName evidence="1">Uncharacterized protein</fullName>
    </submittedName>
</protein>
<comment type="caution">
    <text evidence="1">The sequence shown here is derived from an EMBL/GenBank/DDBJ whole genome shotgun (WGS) entry which is preliminary data.</text>
</comment>
<dbReference type="STRING" id="1642818.AWE51_00220"/>
<dbReference type="EMBL" id="LQRT01000002">
    <property type="protein sequence ID" value="KZS41906.1"/>
    <property type="molecule type" value="Genomic_DNA"/>
</dbReference>
<gene>
    <name evidence="1" type="ORF">AWE51_00220</name>
</gene>
<evidence type="ECO:0000313" key="1">
    <source>
        <dbReference type="EMBL" id="KZS41906.1"/>
    </source>
</evidence>
<dbReference type="AlphaFoldDB" id="A0A163BYV0"/>